<dbReference type="PANTHER" id="PTHR43489">
    <property type="entry name" value="ISOMERASE"/>
    <property type="match status" value="1"/>
</dbReference>
<accession>A0A132P304</accession>
<dbReference type="SUPFAM" id="SSF51658">
    <property type="entry name" value="Xylose isomerase-like"/>
    <property type="match status" value="1"/>
</dbReference>
<dbReference type="GO" id="GO:0019852">
    <property type="term" value="P:L-ascorbic acid metabolic process"/>
    <property type="evidence" value="ECO:0007669"/>
    <property type="project" value="TreeGrafter"/>
</dbReference>
<dbReference type="Pfam" id="PF01261">
    <property type="entry name" value="AP_endonuc_2"/>
    <property type="match status" value="1"/>
</dbReference>
<dbReference type="Gene3D" id="3.20.20.150">
    <property type="entry name" value="Divalent-metal-dependent TIM barrel enzymes"/>
    <property type="match status" value="1"/>
</dbReference>
<evidence type="ECO:0000313" key="4">
    <source>
        <dbReference type="EMBL" id="KWX16701.1"/>
    </source>
</evidence>
<sequence length="286" mass="33252">MAQIGIYEKALPKDISWKERFSLIKEMDFDFIEMSIDETDERLARLDWSEEKIAELREEMFSSGVRIHSICLSAHRRFPFGSADPEKKKAAKQLMKKAIRLAHNLSIKVIQIAGYDVYYEEKSMNSREDFIEGIKESVKEASKYGIILSVEIMDDLFMNSISKFLEIKEQIHSPFLQVYPDLGNLSAWPENNPARELEKGIDYITAIHLKDTYPVTKEYSGQFRDVPFGSGCVDFLGLLRHLKRLDYDGTFLIEMWSEKSQDFRREIQQAKDYLSSKLKEAGYDVL</sequence>
<gene>
    <name evidence="4" type="ORF">AWT83_14385</name>
</gene>
<dbReference type="NCBIfam" id="TIGR00542">
    <property type="entry name" value="hxl6Piso_put"/>
    <property type="match status" value="1"/>
</dbReference>
<dbReference type="Proteomes" id="UP000070452">
    <property type="component" value="Unassembled WGS sequence"/>
</dbReference>
<protein>
    <recommendedName>
        <fullName evidence="2">L-ribulose-5-phosphate 3-epimerase</fullName>
    </recommendedName>
</protein>
<dbReference type="RefSeq" id="WP_002299654.1">
    <property type="nucleotide sequence ID" value="NZ_CP072894.1"/>
</dbReference>
<dbReference type="NCBIfam" id="NF009689">
    <property type="entry name" value="PRK13210.1"/>
    <property type="match status" value="1"/>
</dbReference>
<evidence type="ECO:0000313" key="5">
    <source>
        <dbReference type="Proteomes" id="UP000070452"/>
    </source>
</evidence>
<comment type="caution">
    <text evidence="4">The sequence shown here is derived from an EMBL/GenBank/DDBJ whole genome shotgun (WGS) entry which is preliminary data.</text>
</comment>
<dbReference type="AlphaFoldDB" id="A0A132P304"/>
<dbReference type="GO" id="GO:0016861">
    <property type="term" value="F:intramolecular oxidoreductase activity, interconverting aldoses and ketoses"/>
    <property type="evidence" value="ECO:0007669"/>
    <property type="project" value="InterPro"/>
</dbReference>
<dbReference type="GO" id="GO:0034015">
    <property type="term" value="F:L-ribulose-5-phosphate 3-epimerase activity"/>
    <property type="evidence" value="ECO:0007669"/>
    <property type="project" value="TreeGrafter"/>
</dbReference>
<dbReference type="PANTHER" id="PTHR43489:SF1">
    <property type="entry name" value="L-RIBULOSE-5-PHOSPHATE 3-EPIMERASE SGBU-RELATED"/>
    <property type="match status" value="1"/>
</dbReference>
<reference evidence="4 5" key="1">
    <citation type="submission" date="2016-01" db="EMBL/GenBank/DDBJ databases">
        <title>Molecular Mechanisms for transfer of large genomic segments between Enterococcus faecium strains.</title>
        <authorList>
            <person name="Garcia-Solache M.A."/>
            <person name="Lebreton F."/>
            <person name="Mclaughlin R.E."/>
            <person name="Whiteaker J.D."/>
            <person name="Gilmore M.S."/>
            <person name="Rice L.B."/>
        </authorList>
    </citation>
    <scope>NUCLEOTIDE SEQUENCE [LARGE SCALE GENOMIC DNA]</scope>
    <source>
        <strain evidence="4 5">D344RRF x C68</strain>
    </source>
</reference>
<dbReference type="InterPro" id="IPR013022">
    <property type="entry name" value="Xyl_isomerase-like_TIM-brl"/>
</dbReference>
<dbReference type="InterPro" id="IPR050417">
    <property type="entry name" value="Sugar_Epim/Isomerase"/>
</dbReference>
<proteinExistence type="predicted"/>
<feature type="domain" description="Xylose isomerase-like TIM barrel" evidence="3">
    <location>
        <begin position="22"/>
        <end position="271"/>
    </location>
</feature>
<keyword evidence="1" id="KW-0413">Isomerase</keyword>
<dbReference type="InterPro" id="IPR036237">
    <property type="entry name" value="Xyl_isomerase-like_sf"/>
</dbReference>
<name>A0A132P304_ENTFC</name>
<dbReference type="NCBIfam" id="NF009688">
    <property type="entry name" value="PRK13209.1"/>
    <property type="match status" value="1"/>
</dbReference>
<organism evidence="4 5">
    <name type="scientific">Enterococcus faecium</name>
    <name type="common">Streptococcus faecium</name>
    <dbReference type="NCBI Taxonomy" id="1352"/>
    <lineage>
        <taxon>Bacteria</taxon>
        <taxon>Bacillati</taxon>
        <taxon>Bacillota</taxon>
        <taxon>Bacilli</taxon>
        <taxon>Lactobacillales</taxon>
        <taxon>Enterococcaceae</taxon>
        <taxon>Enterococcus</taxon>
    </lineage>
</organism>
<evidence type="ECO:0000256" key="1">
    <source>
        <dbReference type="ARBA" id="ARBA00023235"/>
    </source>
</evidence>
<evidence type="ECO:0000259" key="3">
    <source>
        <dbReference type="Pfam" id="PF01261"/>
    </source>
</evidence>
<evidence type="ECO:0000256" key="2">
    <source>
        <dbReference type="NCBIfam" id="TIGR00542"/>
    </source>
</evidence>
<dbReference type="EMBL" id="LRHK01000005">
    <property type="protein sequence ID" value="KWX16701.1"/>
    <property type="molecule type" value="Genomic_DNA"/>
</dbReference>
<dbReference type="InterPro" id="IPR004560">
    <property type="entry name" value="L-Ru-5P_3-Epase"/>
</dbReference>